<accession>A0A1W6LB89</accession>
<dbReference type="Gene3D" id="3.40.50.1820">
    <property type="entry name" value="alpha/beta hydrolase"/>
    <property type="match status" value="1"/>
</dbReference>
<dbReference type="InterPro" id="IPR017208">
    <property type="entry name" value="UCP037442_abhydr"/>
</dbReference>
<dbReference type="OrthoDB" id="9785076at2"/>
<evidence type="ECO:0000259" key="1">
    <source>
        <dbReference type="Pfam" id="PF12146"/>
    </source>
</evidence>
<feature type="domain" description="Serine aminopeptidase S33" evidence="1">
    <location>
        <begin position="31"/>
        <end position="158"/>
    </location>
</feature>
<dbReference type="EMBL" id="CP015118">
    <property type="protein sequence ID" value="ARN21551.1"/>
    <property type="molecule type" value="Genomic_DNA"/>
</dbReference>
<gene>
    <name evidence="2" type="ORF">A4W93_17520</name>
</gene>
<evidence type="ECO:0000313" key="2">
    <source>
        <dbReference type="EMBL" id="ARN21551.1"/>
    </source>
</evidence>
<dbReference type="InterPro" id="IPR022742">
    <property type="entry name" value="Hydrolase_4"/>
</dbReference>
<dbReference type="RefSeq" id="WP_085751842.1">
    <property type="nucleotide sequence ID" value="NZ_BSPR01000019.1"/>
</dbReference>
<dbReference type="STRING" id="946333.A4W93_17520"/>
<dbReference type="PIRSF" id="PIRSF037442">
    <property type="entry name" value="UCP037442_abhydr"/>
    <property type="match status" value="1"/>
</dbReference>
<dbReference type="KEGG" id="rgu:A4W93_17520"/>
<dbReference type="Pfam" id="PF12146">
    <property type="entry name" value="Hydrolase_4"/>
    <property type="match status" value="1"/>
</dbReference>
<sequence>MPAPLLVHARDGVPIRGFVRAAADPAPDRPVVIVNCATSVRCRYYERFADDLHARGADVVTWDYRGIGESKPASWRGFDASWTDWGALDFEAVLSHVIATFPGRPVDVVGHSFGGCAIGLAPSAHRVRRIVTVGAQFAYWRDYAPAHRWPMALKWHLAMPLLAALLGHVPAKRLGWMEDTPRGVALDWAVSWPRLEHRRSLRATGLPPTFAAVGADVLAIGLDDDPFGTEPALDRLLGYFTGSRRTHWRIAPKDIGVDAIGHFAFFHSRFQNTLWPVARTWLADGVLPPGTPGRVHAAT</sequence>
<keyword evidence="2" id="KW-0378">Hydrolase</keyword>
<organism evidence="2 3">
    <name type="scientific">Piscinibacter gummiphilus</name>
    <dbReference type="NCBI Taxonomy" id="946333"/>
    <lineage>
        <taxon>Bacteria</taxon>
        <taxon>Pseudomonadati</taxon>
        <taxon>Pseudomonadota</taxon>
        <taxon>Betaproteobacteria</taxon>
        <taxon>Burkholderiales</taxon>
        <taxon>Sphaerotilaceae</taxon>
        <taxon>Piscinibacter</taxon>
    </lineage>
</organism>
<protein>
    <submittedName>
        <fullName evidence="2">Alpha/beta hydrolase</fullName>
    </submittedName>
</protein>
<name>A0A1W6LB89_9BURK</name>
<dbReference type="InterPro" id="IPR029058">
    <property type="entry name" value="AB_hydrolase_fold"/>
</dbReference>
<dbReference type="AlphaFoldDB" id="A0A1W6LB89"/>
<dbReference type="SUPFAM" id="SSF53474">
    <property type="entry name" value="alpha/beta-Hydrolases"/>
    <property type="match status" value="1"/>
</dbReference>
<evidence type="ECO:0000313" key="3">
    <source>
        <dbReference type="Proteomes" id="UP000193427"/>
    </source>
</evidence>
<reference evidence="2 3" key="1">
    <citation type="submission" date="2016-04" db="EMBL/GenBank/DDBJ databases">
        <title>Complete genome sequence of natural rubber-degrading, novel Gram-negative bacterium, Rhizobacter gummiphilus strain NS21.</title>
        <authorList>
            <person name="Tabata M."/>
            <person name="Kasai D."/>
            <person name="Fukuda M."/>
        </authorList>
    </citation>
    <scope>NUCLEOTIDE SEQUENCE [LARGE SCALE GENOMIC DNA]</scope>
    <source>
        <strain evidence="2 3">NS21</strain>
    </source>
</reference>
<dbReference type="Proteomes" id="UP000193427">
    <property type="component" value="Chromosome"/>
</dbReference>
<dbReference type="GO" id="GO:0016787">
    <property type="term" value="F:hydrolase activity"/>
    <property type="evidence" value="ECO:0007669"/>
    <property type="project" value="UniProtKB-KW"/>
</dbReference>
<keyword evidence="3" id="KW-1185">Reference proteome</keyword>
<proteinExistence type="predicted"/>